<keyword evidence="1" id="KW-1133">Transmembrane helix</keyword>
<accession>A0A7Y9NIA8</accession>
<sequence length="63" mass="6852">MRITLNIVASLLVLAGVIWFLQGINVLPGSFMTGQTRWTVYGGIAIALGIALLLRANRPRKES</sequence>
<evidence type="ECO:0000313" key="3">
    <source>
        <dbReference type="Proteomes" id="UP000534186"/>
    </source>
</evidence>
<keyword evidence="1" id="KW-0812">Transmembrane</keyword>
<feature type="transmembrane region" description="Helical" evidence="1">
    <location>
        <begin position="38"/>
        <end position="56"/>
    </location>
</feature>
<proteinExistence type="predicted"/>
<evidence type="ECO:0000313" key="2">
    <source>
        <dbReference type="EMBL" id="NYF49818.1"/>
    </source>
</evidence>
<evidence type="ECO:0000256" key="1">
    <source>
        <dbReference type="SAM" id="Phobius"/>
    </source>
</evidence>
<reference evidence="2 3" key="1">
    <citation type="submission" date="2020-07" db="EMBL/GenBank/DDBJ databases">
        <title>Genomic Encyclopedia of Type Strains, Phase IV (KMG-V): Genome sequencing to study the core and pangenomes of soil and plant-associated prokaryotes.</title>
        <authorList>
            <person name="Whitman W."/>
        </authorList>
    </citation>
    <scope>NUCLEOTIDE SEQUENCE [LARGE SCALE GENOMIC DNA]</scope>
    <source>
        <strain evidence="2 3">M8UP30</strain>
    </source>
</reference>
<dbReference type="EMBL" id="JACCCV010000001">
    <property type="protein sequence ID" value="NYF49818.1"/>
    <property type="molecule type" value="Genomic_DNA"/>
</dbReference>
<dbReference type="AlphaFoldDB" id="A0A7Y9NIA8"/>
<organism evidence="2 3">
    <name type="scientific">Tunturiibacter lichenicola</name>
    <dbReference type="NCBI Taxonomy" id="2051959"/>
    <lineage>
        <taxon>Bacteria</taxon>
        <taxon>Pseudomonadati</taxon>
        <taxon>Acidobacteriota</taxon>
        <taxon>Terriglobia</taxon>
        <taxon>Terriglobales</taxon>
        <taxon>Acidobacteriaceae</taxon>
        <taxon>Tunturiibacter</taxon>
    </lineage>
</organism>
<dbReference type="Proteomes" id="UP000534186">
    <property type="component" value="Unassembled WGS sequence"/>
</dbReference>
<feature type="transmembrane region" description="Helical" evidence="1">
    <location>
        <begin position="7"/>
        <end position="26"/>
    </location>
</feature>
<gene>
    <name evidence="2" type="ORF">HDF12_000183</name>
</gene>
<keyword evidence="1" id="KW-0472">Membrane</keyword>
<protein>
    <submittedName>
        <fullName evidence="2">Uncharacterized protein</fullName>
    </submittedName>
</protein>
<comment type="caution">
    <text evidence="2">The sequence shown here is derived from an EMBL/GenBank/DDBJ whole genome shotgun (WGS) entry which is preliminary data.</text>
</comment>
<name>A0A7Y9NIA8_9BACT</name>